<dbReference type="InterPro" id="IPR027417">
    <property type="entry name" value="P-loop_NTPase"/>
</dbReference>
<comment type="caution">
    <text evidence="2">The sequence shown here is derived from an EMBL/GenBank/DDBJ whole genome shotgun (WGS) entry which is preliminary data.</text>
</comment>
<dbReference type="EMBL" id="JAROAV010000028">
    <property type="protein sequence ID" value="MDF8264790.1"/>
    <property type="molecule type" value="Genomic_DNA"/>
</dbReference>
<dbReference type="PANTHER" id="PTHR43384:SF11">
    <property type="entry name" value="SEPTUM SITE DETERMINING PROTEIN"/>
    <property type="match status" value="1"/>
</dbReference>
<feature type="domain" description="CobQ/CobB/MinD/ParA nucleotide binding" evidence="1">
    <location>
        <begin position="10"/>
        <end position="139"/>
    </location>
</feature>
<dbReference type="Gene3D" id="3.40.50.300">
    <property type="entry name" value="P-loop containing nucleotide triphosphate hydrolases"/>
    <property type="match status" value="1"/>
</dbReference>
<reference evidence="2 3" key="1">
    <citation type="submission" date="2023-03" db="EMBL/GenBank/DDBJ databases">
        <title>YIM 133296 draft genome.</title>
        <authorList>
            <person name="Xiong L."/>
        </authorList>
    </citation>
    <scope>NUCLEOTIDE SEQUENCE [LARGE SCALE GENOMIC DNA]</scope>
    <source>
        <strain evidence="2 3">YIM 133296</strain>
    </source>
</reference>
<accession>A0ABT6C7N0</accession>
<dbReference type="InterPro" id="IPR050625">
    <property type="entry name" value="ParA/MinD_ATPase"/>
</dbReference>
<gene>
    <name evidence="2" type="ORF">P4R38_11090</name>
</gene>
<dbReference type="SUPFAM" id="SSF52540">
    <property type="entry name" value="P-loop containing nucleoside triphosphate hydrolases"/>
    <property type="match status" value="1"/>
</dbReference>
<dbReference type="Pfam" id="PF01656">
    <property type="entry name" value="CbiA"/>
    <property type="match status" value="1"/>
</dbReference>
<dbReference type="RefSeq" id="WP_277192178.1">
    <property type="nucleotide sequence ID" value="NZ_JAROAV010000028.1"/>
</dbReference>
<evidence type="ECO:0000313" key="2">
    <source>
        <dbReference type="EMBL" id="MDF8264790.1"/>
    </source>
</evidence>
<dbReference type="InterPro" id="IPR002586">
    <property type="entry name" value="CobQ/CobB/MinD/ParA_Nub-bd_dom"/>
</dbReference>
<evidence type="ECO:0000259" key="1">
    <source>
        <dbReference type="Pfam" id="PF01656"/>
    </source>
</evidence>
<dbReference type="PANTHER" id="PTHR43384">
    <property type="entry name" value="SEPTUM SITE-DETERMINING PROTEIN MIND HOMOLOG, CHLOROPLASTIC-RELATED"/>
    <property type="match status" value="1"/>
</dbReference>
<sequence>MTSSTAAFTLAVVGGSGGSGASVLAGAVATRAARAGHRTVAVDLDPGGGGLDVVLGLEQEDGPRWRDLHGLRGAVDAEALVEQLPTTSDGVAALSFDRQWFEPDAGLTRALVEALRGSSDVVVLDRARGPFVPVQTDAWVLLAHGTLTGLAGAQVMADHLVGLDAEPWLVTRDVDEAVVHQVCEALALPLLAEMRQESAVETDLVRGVAPGRAPRSALSRVADEVLHELMIERRAVA</sequence>
<keyword evidence="3" id="KW-1185">Reference proteome</keyword>
<organism evidence="2 3">
    <name type="scientific">Luteipulveratus flavus</name>
    <dbReference type="NCBI Taxonomy" id="3031728"/>
    <lineage>
        <taxon>Bacteria</taxon>
        <taxon>Bacillati</taxon>
        <taxon>Actinomycetota</taxon>
        <taxon>Actinomycetes</taxon>
        <taxon>Micrococcales</taxon>
        <taxon>Dermacoccaceae</taxon>
        <taxon>Luteipulveratus</taxon>
    </lineage>
</organism>
<proteinExistence type="predicted"/>
<protein>
    <recommendedName>
        <fullName evidence="1">CobQ/CobB/MinD/ParA nucleotide binding domain-containing protein</fullName>
    </recommendedName>
</protein>
<evidence type="ECO:0000313" key="3">
    <source>
        <dbReference type="Proteomes" id="UP001528912"/>
    </source>
</evidence>
<name>A0ABT6C7N0_9MICO</name>
<dbReference type="Proteomes" id="UP001528912">
    <property type="component" value="Unassembled WGS sequence"/>
</dbReference>